<evidence type="ECO:0000256" key="2">
    <source>
        <dbReference type="ARBA" id="ARBA00023157"/>
    </source>
</evidence>
<dbReference type="Pfam" id="PF13385">
    <property type="entry name" value="Laminin_G_3"/>
    <property type="match status" value="1"/>
</dbReference>
<dbReference type="Gene3D" id="2.60.120.200">
    <property type="match status" value="1"/>
</dbReference>
<dbReference type="InterPro" id="IPR006860">
    <property type="entry name" value="FecR"/>
</dbReference>
<keyword evidence="5" id="KW-1185">Reference proteome</keyword>
<accession>A0A512M4M1</accession>
<protein>
    <recommendedName>
        <fullName evidence="3">LamG-like jellyroll fold domain-containing protein</fullName>
    </recommendedName>
</protein>
<dbReference type="PANTHER" id="PTHR30273:SF2">
    <property type="entry name" value="PROTEIN FECR"/>
    <property type="match status" value="1"/>
</dbReference>
<dbReference type="SUPFAM" id="SSF49899">
    <property type="entry name" value="Concanavalin A-like lectins/glucanases"/>
    <property type="match status" value="1"/>
</dbReference>
<dbReference type="OrthoDB" id="176411at2"/>
<evidence type="ECO:0000259" key="3">
    <source>
        <dbReference type="SMART" id="SM00560"/>
    </source>
</evidence>
<dbReference type="GO" id="GO:0016989">
    <property type="term" value="F:sigma factor antagonist activity"/>
    <property type="evidence" value="ECO:0007669"/>
    <property type="project" value="TreeGrafter"/>
</dbReference>
<sequence>MREETHDPEVLIQHYLEDSLTESEAAALMDLLQRDPALSTRLMDQLHLDAMLRSEGASTVQQAPSVPASVESRVISPVASKKTRWLPMTTVAALAACVTLAGTWLYNLTNDTEATSNAVAVLMRGVDAKWEGRALQPGTPLTPGMLRLKSGIAQIEFYQGARVTLEGPANFELVSVSEARCTSGKLSAHVPPQAKGFRIQTPKGTVVDLGTDFGLDLNSPEAQVHVFKGEVELHPDGSKMQPLKEGEAALFSDTVQRLAADHGAFASLGDVDERTAESQRVSFEQWLQKSTRWDADPALLIRLNFQDPSHTRILNNHALKAEQVPAGSIVGCQWTEGRWAGKRALEFRNISDRVRLSIPGYHEALTLSTWVRIHGLDRAYNSLFMVEAYADGAVHWQITREGKLRLGIAGRLGAHAHDYDTAAVFTPEIFGQWLHLATCIDPVAGEIRHYMNGKLMAREARDKSFPIRMTVAELGNWNNGQKNGNVAIRHFSGVMDEFMLFNRVLSEAEIAKLAH</sequence>
<dbReference type="Gene3D" id="2.60.120.1440">
    <property type="match status" value="1"/>
</dbReference>
<evidence type="ECO:0000256" key="1">
    <source>
        <dbReference type="ARBA" id="ARBA00022729"/>
    </source>
</evidence>
<dbReference type="InterPro" id="IPR006558">
    <property type="entry name" value="LamG-like"/>
</dbReference>
<proteinExistence type="predicted"/>
<organism evidence="4 5">
    <name type="scientific">Brevifollis gellanilyticus</name>
    <dbReference type="NCBI Taxonomy" id="748831"/>
    <lineage>
        <taxon>Bacteria</taxon>
        <taxon>Pseudomonadati</taxon>
        <taxon>Verrucomicrobiota</taxon>
        <taxon>Verrucomicrobiia</taxon>
        <taxon>Verrucomicrobiales</taxon>
        <taxon>Verrucomicrobiaceae</taxon>
    </lineage>
</organism>
<name>A0A512M4M1_9BACT</name>
<dbReference type="Pfam" id="PF04773">
    <property type="entry name" value="FecR"/>
    <property type="match status" value="1"/>
</dbReference>
<comment type="caution">
    <text evidence="4">The sequence shown here is derived from an EMBL/GenBank/DDBJ whole genome shotgun (WGS) entry which is preliminary data.</text>
</comment>
<dbReference type="PANTHER" id="PTHR30273">
    <property type="entry name" value="PERIPLASMIC SIGNAL SENSOR AND SIGMA FACTOR ACTIVATOR FECR-RELATED"/>
    <property type="match status" value="1"/>
</dbReference>
<dbReference type="InterPro" id="IPR013320">
    <property type="entry name" value="ConA-like_dom_sf"/>
</dbReference>
<dbReference type="EMBL" id="BKAG01000004">
    <property type="protein sequence ID" value="GEP41696.1"/>
    <property type="molecule type" value="Genomic_DNA"/>
</dbReference>
<dbReference type="InterPro" id="IPR012373">
    <property type="entry name" value="Ferrdict_sens_TM"/>
</dbReference>
<feature type="domain" description="LamG-like jellyroll fold" evidence="3">
    <location>
        <begin position="363"/>
        <end position="508"/>
    </location>
</feature>
<evidence type="ECO:0000313" key="5">
    <source>
        <dbReference type="Proteomes" id="UP000321577"/>
    </source>
</evidence>
<evidence type="ECO:0000313" key="4">
    <source>
        <dbReference type="EMBL" id="GEP41696.1"/>
    </source>
</evidence>
<dbReference type="SMART" id="SM00560">
    <property type="entry name" value="LamGL"/>
    <property type="match status" value="1"/>
</dbReference>
<dbReference type="Proteomes" id="UP000321577">
    <property type="component" value="Unassembled WGS sequence"/>
</dbReference>
<gene>
    <name evidence="4" type="ORF">BGE01nite_09870</name>
</gene>
<keyword evidence="2" id="KW-1015">Disulfide bond</keyword>
<dbReference type="AlphaFoldDB" id="A0A512M4M1"/>
<reference evidence="4 5" key="1">
    <citation type="submission" date="2019-07" db="EMBL/GenBank/DDBJ databases">
        <title>Whole genome shotgun sequence of Brevifollis gellanilyticus NBRC 108608.</title>
        <authorList>
            <person name="Hosoyama A."/>
            <person name="Uohara A."/>
            <person name="Ohji S."/>
            <person name="Ichikawa N."/>
        </authorList>
    </citation>
    <scope>NUCLEOTIDE SEQUENCE [LARGE SCALE GENOMIC DNA]</scope>
    <source>
        <strain evidence="4 5">NBRC 108608</strain>
    </source>
</reference>
<dbReference type="RefSeq" id="WP_146849151.1">
    <property type="nucleotide sequence ID" value="NZ_BKAG01000004.1"/>
</dbReference>
<keyword evidence="1" id="KW-0732">Signal</keyword>